<dbReference type="PANTHER" id="PTHR11995">
    <property type="entry name" value="NADH DEHYDROGENASE"/>
    <property type="match status" value="1"/>
</dbReference>
<dbReference type="PANTHER" id="PTHR11995:SF14">
    <property type="entry name" value="NADH DEHYDROGENASE [UBIQUINONE] IRON-SULFUR PROTEIN 7, MITOCHONDRIAL"/>
    <property type="match status" value="1"/>
</dbReference>
<reference evidence="1" key="1">
    <citation type="submission" date="2013-08" db="EMBL/GenBank/DDBJ databases">
        <authorList>
            <person name="Mendez C."/>
            <person name="Richter M."/>
            <person name="Ferrer M."/>
            <person name="Sanchez J."/>
        </authorList>
    </citation>
    <scope>NUCLEOTIDE SEQUENCE</scope>
</reference>
<dbReference type="SUPFAM" id="SSF56770">
    <property type="entry name" value="HydA/Nqo6-like"/>
    <property type="match status" value="1"/>
</dbReference>
<dbReference type="GO" id="GO:0045271">
    <property type="term" value="C:respiratory chain complex I"/>
    <property type="evidence" value="ECO:0007669"/>
    <property type="project" value="TreeGrafter"/>
</dbReference>
<proteinExistence type="predicted"/>
<organism evidence="1">
    <name type="scientific">mine drainage metagenome</name>
    <dbReference type="NCBI Taxonomy" id="410659"/>
    <lineage>
        <taxon>unclassified sequences</taxon>
        <taxon>metagenomes</taxon>
        <taxon>ecological metagenomes</taxon>
    </lineage>
</organism>
<accession>T0YKJ8</accession>
<dbReference type="GO" id="GO:0008137">
    <property type="term" value="F:NADH dehydrogenase (ubiquinone) activity"/>
    <property type="evidence" value="ECO:0007669"/>
    <property type="project" value="TreeGrafter"/>
</dbReference>
<reference evidence="1" key="2">
    <citation type="journal article" date="2014" name="ISME J.">
        <title>Microbial stratification in low pH oxic and suboxic macroscopic growths along an acid mine drainage.</title>
        <authorList>
            <person name="Mendez-Garcia C."/>
            <person name="Mesa V."/>
            <person name="Sprenger R.R."/>
            <person name="Richter M."/>
            <person name="Diez M.S."/>
            <person name="Solano J."/>
            <person name="Bargiela R."/>
            <person name="Golyshina O.V."/>
            <person name="Manteca A."/>
            <person name="Ramos J.L."/>
            <person name="Gallego J.R."/>
            <person name="Llorente I."/>
            <person name="Martins Dos Santos V.A."/>
            <person name="Jensen O.N."/>
            <person name="Pelaez A.I."/>
            <person name="Sanchez J."/>
            <person name="Ferrer M."/>
        </authorList>
    </citation>
    <scope>NUCLEOTIDE SEQUENCE</scope>
</reference>
<feature type="non-terminal residue" evidence="1">
    <location>
        <position position="132"/>
    </location>
</feature>
<gene>
    <name evidence="1" type="ORF">B1B_17499</name>
</gene>
<comment type="caution">
    <text evidence="1">The sequence shown here is derived from an EMBL/GenBank/DDBJ whole genome shotgun (WGS) entry which is preliminary data.</text>
</comment>
<dbReference type="GO" id="GO:0009060">
    <property type="term" value="P:aerobic respiration"/>
    <property type="evidence" value="ECO:0007669"/>
    <property type="project" value="TreeGrafter"/>
</dbReference>
<evidence type="ECO:0000313" key="1">
    <source>
        <dbReference type="EMBL" id="EQD33653.1"/>
    </source>
</evidence>
<name>T0YKJ8_9ZZZZ</name>
<dbReference type="Gene3D" id="3.40.50.12280">
    <property type="match status" value="1"/>
</dbReference>
<dbReference type="AlphaFoldDB" id="T0YKJ8"/>
<dbReference type="GO" id="GO:0015990">
    <property type="term" value="P:electron transport coupled proton transport"/>
    <property type="evidence" value="ECO:0007669"/>
    <property type="project" value="TreeGrafter"/>
</dbReference>
<protein>
    <submittedName>
        <fullName evidence="1">NADH dehydrogenase subunit B</fullName>
    </submittedName>
</protein>
<sequence>MSAVPEPKVAPGELPMAGEAAVPFVEIEALRSREFIPAAKEALTSLIAEQGQSKLIRPVFNWAGRNSLFPLHWGLACCAIEFAAAFGARWDAERFGVVPRSSPRQCDLMIVNGTVTWKVAHKLITLYEQMPE</sequence>
<dbReference type="EMBL" id="AUZY01011690">
    <property type="protein sequence ID" value="EQD33653.1"/>
    <property type="molecule type" value="Genomic_DNA"/>
</dbReference>